<gene>
    <name evidence="2" type="ORF">TRFO_09691</name>
</gene>
<dbReference type="AlphaFoldDB" id="A0A1J4JHY7"/>
<name>A0A1J4JHY7_9EUKA</name>
<dbReference type="VEuPathDB" id="TrichDB:TRFO_09691"/>
<reference evidence="2" key="1">
    <citation type="submission" date="2016-10" db="EMBL/GenBank/DDBJ databases">
        <authorList>
            <person name="Benchimol M."/>
            <person name="Almeida L.G."/>
            <person name="Vasconcelos A.T."/>
            <person name="Perreira-Neves A."/>
            <person name="Rosa I.A."/>
            <person name="Tasca T."/>
            <person name="Bogo M.R."/>
            <person name="de Souza W."/>
        </authorList>
    </citation>
    <scope>NUCLEOTIDE SEQUENCE [LARGE SCALE GENOMIC DNA]</scope>
    <source>
        <strain evidence="2">K</strain>
    </source>
</reference>
<proteinExistence type="predicted"/>
<dbReference type="EMBL" id="MLAK01001137">
    <property type="protein sequence ID" value="OHS97117.1"/>
    <property type="molecule type" value="Genomic_DNA"/>
</dbReference>
<sequence length="380" mass="43155">MENDAIQELFNKTFEELGRKGVINFYQAKFLSLVCQEIQHTGIKNLKPYRNIYASKPDDIALLLVAQFLRKHKMDLTFNTAQFEIKDIFMESDPSILDDLKINDNSNAIHSLYSVWKTTKDEAIKTNKKKLRQEISQKLNSLDIKFINASSDSFSGIYSMPIFNDSSNESIDVKNPLNPSNMSFNFYPDEKTPNNSLERPSIDSPEKSHHESTNKNLIPNPENKNDVSLLSFEDPSLFSFDDLEMTSSITKNDSSELDNQQLISQIFSNETKDEINLDISSETDESTDKVKLTSTVIIPIKSASNAFSQLENNGVITQVSTINKPTKSDSSSSSIDLTFESNVPYQEREIFDLDLSKERKNKKTKVSKTVLTDSDEFDDL</sequence>
<feature type="region of interest" description="Disordered" evidence="1">
    <location>
        <begin position="360"/>
        <end position="380"/>
    </location>
</feature>
<accession>A0A1J4JHY7</accession>
<evidence type="ECO:0000313" key="2">
    <source>
        <dbReference type="EMBL" id="OHS97117.1"/>
    </source>
</evidence>
<protein>
    <submittedName>
        <fullName evidence="2">Uncharacterized protein</fullName>
    </submittedName>
</protein>
<comment type="caution">
    <text evidence="2">The sequence shown here is derived from an EMBL/GenBank/DDBJ whole genome shotgun (WGS) entry which is preliminary data.</text>
</comment>
<feature type="compositionally biased region" description="Basic and acidic residues" evidence="1">
    <location>
        <begin position="200"/>
        <end position="213"/>
    </location>
</feature>
<evidence type="ECO:0000256" key="1">
    <source>
        <dbReference type="SAM" id="MobiDB-lite"/>
    </source>
</evidence>
<dbReference type="GeneID" id="94829705"/>
<feature type="region of interest" description="Disordered" evidence="1">
    <location>
        <begin position="182"/>
        <end position="225"/>
    </location>
</feature>
<keyword evidence="3" id="KW-1185">Reference proteome</keyword>
<evidence type="ECO:0000313" key="3">
    <source>
        <dbReference type="Proteomes" id="UP000179807"/>
    </source>
</evidence>
<organism evidence="2 3">
    <name type="scientific">Tritrichomonas foetus</name>
    <dbReference type="NCBI Taxonomy" id="1144522"/>
    <lineage>
        <taxon>Eukaryota</taxon>
        <taxon>Metamonada</taxon>
        <taxon>Parabasalia</taxon>
        <taxon>Tritrichomonadida</taxon>
        <taxon>Tritrichomonadidae</taxon>
        <taxon>Tritrichomonas</taxon>
    </lineage>
</organism>
<dbReference type="Proteomes" id="UP000179807">
    <property type="component" value="Unassembled WGS sequence"/>
</dbReference>
<dbReference type="RefSeq" id="XP_068350254.1">
    <property type="nucleotide sequence ID" value="XM_068495001.1"/>
</dbReference>